<reference evidence="2 3" key="1">
    <citation type="journal article" date="2014" name="Genome Announc.">
        <title>Genome Sequence and Methylome of Soil Bacterium Gemmatirosa kalamazoonensis KBS708T, a Member of the Rarely Cultivated Gemmatimonadetes Phylum.</title>
        <authorList>
            <person name="Debruyn J.M."/>
            <person name="Radosevich M."/>
            <person name="Wommack K.E."/>
            <person name="Polson S.W."/>
            <person name="Hauser L.J."/>
            <person name="Fawaz M.N."/>
            <person name="Korlach J."/>
            <person name="Tsai Y.C."/>
        </authorList>
    </citation>
    <scope>NUCLEOTIDE SEQUENCE [LARGE SCALE GENOMIC DNA]</scope>
    <source>
        <strain evidence="2 3">KBS708</strain>
    </source>
</reference>
<keyword evidence="1" id="KW-0472">Membrane</keyword>
<keyword evidence="1" id="KW-0812">Transmembrane</keyword>
<keyword evidence="3" id="KW-1185">Reference proteome</keyword>
<feature type="transmembrane region" description="Helical" evidence="1">
    <location>
        <begin position="162"/>
        <end position="181"/>
    </location>
</feature>
<organism evidence="2 3">
    <name type="scientific">Gemmatirosa kalamazoonensis</name>
    <dbReference type="NCBI Taxonomy" id="861299"/>
    <lineage>
        <taxon>Bacteria</taxon>
        <taxon>Pseudomonadati</taxon>
        <taxon>Gemmatimonadota</taxon>
        <taxon>Gemmatimonadia</taxon>
        <taxon>Gemmatimonadales</taxon>
        <taxon>Gemmatimonadaceae</taxon>
        <taxon>Gemmatirosa</taxon>
    </lineage>
</organism>
<proteinExistence type="predicted"/>
<evidence type="ECO:0000313" key="2">
    <source>
        <dbReference type="EMBL" id="AHG91446.1"/>
    </source>
</evidence>
<evidence type="ECO:0000313" key="3">
    <source>
        <dbReference type="Proteomes" id="UP000019151"/>
    </source>
</evidence>
<dbReference type="OrthoDB" id="9796368at2"/>
<evidence type="ECO:0008006" key="4">
    <source>
        <dbReference type="Google" id="ProtNLM"/>
    </source>
</evidence>
<name>W0RL01_9BACT</name>
<dbReference type="STRING" id="861299.J421_3909"/>
<sequence>MNRHLLPDEIDLLLDGEAGFGVAPLKAHVRQCPECAAEVEAARFVVAELEALPHLAPSPLFAERVMAQVQVFEPWHVALLDTLRRFVPQSRPARVLAGAGAVSVASVLTVALLWLGARLDVLTMLGGTALERAQGAARGILGDAVASALGDPAVGLLGSGTGVALIATTFILAVIIAAAGLRRVAAAGRNRQ</sequence>
<dbReference type="AlphaFoldDB" id="W0RL01"/>
<feature type="transmembrane region" description="Helical" evidence="1">
    <location>
        <begin position="95"/>
        <end position="117"/>
    </location>
</feature>
<dbReference type="EMBL" id="CP007128">
    <property type="protein sequence ID" value="AHG91446.1"/>
    <property type="molecule type" value="Genomic_DNA"/>
</dbReference>
<dbReference type="RefSeq" id="WP_025412894.1">
    <property type="nucleotide sequence ID" value="NZ_CP007128.1"/>
</dbReference>
<protein>
    <recommendedName>
        <fullName evidence="4">Zinc-finger domain-containing protein</fullName>
    </recommendedName>
</protein>
<keyword evidence="1" id="KW-1133">Transmembrane helix</keyword>
<evidence type="ECO:0000256" key="1">
    <source>
        <dbReference type="SAM" id="Phobius"/>
    </source>
</evidence>
<dbReference type="eggNOG" id="ENOG50341MC">
    <property type="taxonomic scope" value="Bacteria"/>
</dbReference>
<dbReference type="InParanoid" id="W0RL01"/>
<dbReference type="KEGG" id="gba:J421_3909"/>
<dbReference type="HOGENOM" id="CLU_1413356_0_0_0"/>
<dbReference type="Proteomes" id="UP000019151">
    <property type="component" value="Chromosome"/>
</dbReference>
<accession>W0RL01</accession>
<gene>
    <name evidence="2" type="ORF">J421_3909</name>
</gene>